<dbReference type="AlphaFoldDB" id="A0A2X0LVJ5"/>
<dbReference type="EMBL" id="FMWP01000061">
    <property type="protein sequence ID" value="SCZ95315.1"/>
    <property type="molecule type" value="Genomic_DNA"/>
</dbReference>
<evidence type="ECO:0000256" key="1">
    <source>
        <dbReference type="SAM" id="MobiDB-lite"/>
    </source>
</evidence>
<evidence type="ECO:0000313" key="3">
    <source>
        <dbReference type="Proteomes" id="UP000249723"/>
    </source>
</evidence>
<accession>A0A2X0LVJ5</accession>
<reference evidence="3" key="1">
    <citation type="submission" date="2016-10" db="EMBL/GenBank/DDBJ databases">
        <authorList>
            <person name="Jeantristanb JTB J.-T."/>
            <person name="Ricardo R."/>
        </authorList>
    </citation>
    <scope>NUCLEOTIDE SEQUENCE [LARGE SCALE GENOMIC DNA]</scope>
</reference>
<dbReference type="Proteomes" id="UP000249723">
    <property type="component" value="Unassembled WGS sequence"/>
</dbReference>
<proteinExistence type="predicted"/>
<feature type="compositionally biased region" description="Polar residues" evidence="1">
    <location>
        <begin position="92"/>
        <end position="118"/>
    </location>
</feature>
<organism evidence="2 3">
    <name type="scientific">Microbotryum saponariae</name>
    <dbReference type="NCBI Taxonomy" id="289078"/>
    <lineage>
        <taxon>Eukaryota</taxon>
        <taxon>Fungi</taxon>
        <taxon>Dikarya</taxon>
        <taxon>Basidiomycota</taxon>
        <taxon>Pucciniomycotina</taxon>
        <taxon>Microbotryomycetes</taxon>
        <taxon>Microbotryales</taxon>
        <taxon>Microbotryaceae</taxon>
        <taxon>Microbotryum</taxon>
    </lineage>
</organism>
<evidence type="ECO:0000313" key="2">
    <source>
        <dbReference type="EMBL" id="SCZ95315.1"/>
    </source>
</evidence>
<gene>
    <name evidence="2" type="ORF">BZ3500_MVSOF-1268-A1-R1_CHR11-2G03427</name>
</gene>
<protein>
    <submittedName>
        <fullName evidence="2">BZ3500_MvSof-1268-A1-R1_Chr11-2g03427 protein</fullName>
    </submittedName>
</protein>
<feature type="region of interest" description="Disordered" evidence="1">
    <location>
        <begin position="81"/>
        <end position="126"/>
    </location>
</feature>
<sequence>MSSRNPRPSTGSERDLACAQRDVLQARVAALETASEGTRGRTEDIEDRDGVKVEHGKWYQLVPKLDPVSAGASTDRYIKSSMSGASRGKRVLNTTQLSNNVNHAEHLTTNPTESSAKQTDPFFKAE</sequence>
<keyword evidence="3" id="KW-1185">Reference proteome</keyword>
<dbReference type="OrthoDB" id="10377128at2759"/>
<name>A0A2X0LVJ5_9BASI</name>